<protein>
    <submittedName>
        <fullName evidence="3">Uncharacterized protein</fullName>
    </submittedName>
</protein>
<sequence length="304" mass="33907">MLRQKADQLQRLVESQLDMLQKQEDMIYAQGEQIKDQRKAMAALTGALKELAQDLKETKNEQARFTREAGEIKARLAKAQTSQGKQSYSAVVGVQQRPAATHPTPPRAQGPAKVRAGEETRTVTVDVTRAKGERNNLNEVKTAIESGLGHYEVTKGITLNFIRPRGENTVDLVFNTEAEAQKARQHPRWLQTAMPGARARGETWFPIKCDGVSRYMVLNQETANERTIREGVLDEFRKDNSNDNVDCTARKAVWLSKVDSGKATGSLVIWLAKKEAAQYLLASGSVRFGVSAAYCTEFQAREDR</sequence>
<feature type="region of interest" description="Disordered" evidence="2">
    <location>
        <begin position="95"/>
        <end position="121"/>
    </location>
</feature>
<accession>K2R428</accession>
<evidence type="ECO:0000313" key="3">
    <source>
        <dbReference type="EMBL" id="EKG08958.1"/>
    </source>
</evidence>
<organism evidence="3 4">
    <name type="scientific">Macrophomina phaseolina (strain MS6)</name>
    <name type="common">Charcoal rot fungus</name>
    <dbReference type="NCBI Taxonomy" id="1126212"/>
    <lineage>
        <taxon>Eukaryota</taxon>
        <taxon>Fungi</taxon>
        <taxon>Dikarya</taxon>
        <taxon>Ascomycota</taxon>
        <taxon>Pezizomycotina</taxon>
        <taxon>Dothideomycetes</taxon>
        <taxon>Dothideomycetes incertae sedis</taxon>
        <taxon>Botryosphaeriales</taxon>
        <taxon>Botryosphaeriaceae</taxon>
        <taxon>Macrophomina</taxon>
    </lineage>
</organism>
<feature type="non-terminal residue" evidence="3">
    <location>
        <position position="304"/>
    </location>
</feature>
<proteinExistence type="predicted"/>
<dbReference type="OrthoDB" id="3942868at2759"/>
<evidence type="ECO:0000313" key="4">
    <source>
        <dbReference type="Proteomes" id="UP000007129"/>
    </source>
</evidence>
<reference evidence="3 4" key="1">
    <citation type="journal article" date="2012" name="BMC Genomics">
        <title>Tools to kill: Genome of one of the most destructive plant pathogenic fungi Macrophomina phaseolina.</title>
        <authorList>
            <person name="Islam M.S."/>
            <person name="Haque M.S."/>
            <person name="Islam M.M."/>
            <person name="Emdad E.M."/>
            <person name="Halim A."/>
            <person name="Hossen Q.M.M."/>
            <person name="Hossain M.Z."/>
            <person name="Ahmed B."/>
            <person name="Rahim S."/>
            <person name="Rahman M.S."/>
            <person name="Alam M.M."/>
            <person name="Hou S."/>
            <person name="Wan X."/>
            <person name="Saito J.A."/>
            <person name="Alam M."/>
        </authorList>
    </citation>
    <scope>NUCLEOTIDE SEQUENCE [LARGE SCALE GENOMIC DNA]</scope>
    <source>
        <strain evidence="3 4">MS6</strain>
    </source>
</reference>
<dbReference type="Proteomes" id="UP000007129">
    <property type="component" value="Unassembled WGS sequence"/>
</dbReference>
<evidence type="ECO:0000256" key="1">
    <source>
        <dbReference type="SAM" id="Coils"/>
    </source>
</evidence>
<keyword evidence="1" id="KW-0175">Coiled coil</keyword>
<name>K2R428_MACPH</name>
<dbReference type="VEuPathDB" id="FungiDB:MPH_14087"/>
<dbReference type="HOGENOM" id="CLU_916907_0_0_1"/>
<dbReference type="EMBL" id="AHHD01000895">
    <property type="protein sequence ID" value="EKG08958.1"/>
    <property type="molecule type" value="Genomic_DNA"/>
</dbReference>
<gene>
    <name evidence="3" type="ORF">MPH_14087</name>
</gene>
<dbReference type="InParanoid" id="K2R428"/>
<evidence type="ECO:0000256" key="2">
    <source>
        <dbReference type="SAM" id="MobiDB-lite"/>
    </source>
</evidence>
<feature type="coiled-coil region" evidence="1">
    <location>
        <begin position="6"/>
        <end position="75"/>
    </location>
</feature>
<dbReference type="AlphaFoldDB" id="K2R428"/>
<comment type="caution">
    <text evidence="3">The sequence shown here is derived from an EMBL/GenBank/DDBJ whole genome shotgun (WGS) entry which is preliminary data.</text>
</comment>